<dbReference type="AlphaFoldDB" id="A0A1E7FD47"/>
<name>A0A1E7FD47_9STRA</name>
<dbReference type="KEGG" id="fcy:FRACYDRAFT_238687"/>
<dbReference type="EMBL" id="KV784358">
    <property type="protein sequence ID" value="OEU16100.1"/>
    <property type="molecule type" value="Genomic_DNA"/>
</dbReference>
<sequence>MRLQVLKASSLLCYLKLLLINKNNGIISSRLLKEKDKSILLRRFIPLLGGLVSSSNNSSSNNNQKVMLPTGFETAFVLGNKQRRNRWIKDISKQFPWIPKDILSTCVDEFAISFEKIASKDLKKFLRRTTRSRNRRRGNGGGTTDDYYGLDEIRSKIENDIIRNLQDQTIIQQLPLKDDDKNMLLMYLVHISLDYFFPTVEMNTALTIATSSSSWLSSPYTKLQVLEQQRQKIINQYSMNFWQLTWYQLRYQSVKKSIVVGLLCMWTVYVSYKSYQKYVLKGFQLLNITLWNQ</sequence>
<dbReference type="InParanoid" id="A0A1E7FD47"/>
<dbReference type="OrthoDB" id="10639168at2759"/>
<keyword evidence="2" id="KW-1185">Reference proteome</keyword>
<dbReference type="Proteomes" id="UP000095751">
    <property type="component" value="Unassembled WGS sequence"/>
</dbReference>
<accession>A0A1E7FD47</accession>
<reference evidence="1 2" key="1">
    <citation type="submission" date="2016-09" db="EMBL/GenBank/DDBJ databases">
        <title>Extensive genetic diversity and differential bi-allelic expression allows diatom success in the polar Southern Ocean.</title>
        <authorList>
            <consortium name="DOE Joint Genome Institute"/>
            <person name="Mock T."/>
            <person name="Otillar R.P."/>
            <person name="Strauss J."/>
            <person name="Dupont C."/>
            <person name="Frickenhaus S."/>
            <person name="Maumus F."/>
            <person name="Mcmullan M."/>
            <person name="Sanges R."/>
            <person name="Schmutz J."/>
            <person name="Toseland A."/>
            <person name="Valas R."/>
            <person name="Veluchamy A."/>
            <person name="Ward B.J."/>
            <person name="Allen A."/>
            <person name="Barry K."/>
            <person name="Falciatore A."/>
            <person name="Ferrante M."/>
            <person name="Fortunato A.E."/>
            <person name="Gloeckner G."/>
            <person name="Gruber A."/>
            <person name="Hipkin R."/>
            <person name="Janech M."/>
            <person name="Kroth P."/>
            <person name="Leese F."/>
            <person name="Lindquist E."/>
            <person name="Lyon B.R."/>
            <person name="Martin J."/>
            <person name="Mayer C."/>
            <person name="Parker M."/>
            <person name="Quesneville H."/>
            <person name="Raymond J."/>
            <person name="Uhlig C."/>
            <person name="Valentin K.U."/>
            <person name="Worden A.Z."/>
            <person name="Armbrust E.V."/>
            <person name="Bowler C."/>
            <person name="Green B."/>
            <person name="Moulton V."/>
            <person name="Van Oosterhout C."/>
            <person name="Grigoriev I."/>
        </authorList>
    </citation>
    <scope>NUCLEOTIDE SEQUENCE [LARGE SCALE GENOMIC DNA]</scope>
    <source>
        <strain evidence="1 2">CCMP1102</strain>
    </source>
</reference>
<evidence type="ECO:0000313" key="1">
    <source>
        <dbReference type="EMBL" id="OEU16100.1"/>
    </source>
</evidence>
<organism evidence="1 2">
    <name type="scientific">Fragilariopsis cylindrus CCMP1102</name>
    <dbReference type="NCBI Taxonomy" id="635003"/>
    <lineage>
        <taxon>Eukaryota</taxon>
        <taxon>Sar</taxon>
        <taxon>Stramenopiles</taxon>
        <taxon>Ochrophyta</taxon>
        <taxon>Bacillariophyta</taxon>
        <taxon>Bacillariophyceae</taxon>
        <taxon>Bacillariophycidae</taxon>
        <taxon>Bacillariales</taxon>
        <taxon>Bacillariaceae</taxon>
        <taxon>Fragilariopsis</taxon>
    </lineage>
</organism>
<gene>
    <name evidence="1" type="ORF">FRACYDRAFT_238687</name>
</gene>
<evidence type="ECO:0000313" key="2">
    <source>
        <dbReference type="Proteomes" id="UP000095751"/>
    </source>
</evidence>
<proteinExistence type="predicted"/>
<protein>
    <submittedName>
        <fullName evidence="1">Uncharacterized protein</fullName>
    </submittedName>
</protein>